<feature type="region of interest" description="Disordered" evidence="2">
    <location>
        <begin position="573"/>
        <end position="593"/>
    </location>
</feature>
<reference evidence="4" key="1">
    <citation type="submission" date="2025-08" db="UniProtKB">
        <authorList>
            <consortium name="RefSeq"/>
        </authorList>
    </citation>
    <scope>IDENTIFICATION</scope>
</reference>
<dbReference type="PANTHER" id="PTHR42648">
    <property type="entry name" value="TRANSPOSASE, PUTATIVE-RELATED"/>
    <property type="match status" value="1"/>
</dbReference>
<dbReference type="InterPro" id="IPR012337">
    <property type="entry name" value="RNaseH-like_sf"/>
</dbReference>
<dbReference type="Gene3D" id="3.30.420.10">
    <property type="entry name" value="Ribonuclease H-like superfamily/Ribonuclease H"/>
    <property type="match status" value="1"/>
</dbReference>
<dbReference type="AlphaFoldDB" id="A0A1S4B377"/>
<dbReference type="KEGG" id="nta:107803999"/>
<name>A0A1S4B377_TOBAC</name>
<keyword evidence="1" id="KW-0175">Coiled coil</keyword>
<evidence type="ECO:0000256" key="2">
    <source>
        <dbReference type="SAM" id="MobiDB-lite"/>
    </source>
</evidence>
<sequence>MVVVFDLKETIEGLSNEKHSLEGKITTNKEERDDLLVICTDLEETIEELNREHRNDLLVICPDLEETIEELKREHRNVSLGKGKEVASEIHIMLEKELTVVKTSLCSELEKNQQLQVELEKVRIDLEKSLKWTWFSDVVTAMYLNNSGNRQESSERKQIAMDYGCLKHVTENIMNFLSLKAMLEGNEPGTLLTTTKAEEIVEMQLMTPFKQQNTECGKSNSSKSPLSIKLQSQTGNTKAPIFTNLVTGEVVLVAKRYKNIYVADFESLKNGDLNCLSDVNDDAKLWHRRLGHTSFTLLNKLVRNDPVRGLSKSRFKDHKVCDTCVKGKQVRSSFKPKNEVNTSRPLDLLHMDLCGPMMVASRGGKKYIFVIVDDYSRFTHTLFLRTKDETFEVFVSFVKKIQVKMGNKVACIRSDHGTEFDHVKFDEFCTENGITHNFSAPRTPQQNGVVERKNRTIKDMARTMLIDHGNAKYFWAEADNTACYLVNKCMIRSLLNKTPYELLNGRKSKLTHLRTFGCKCFVLNNGKEALGKYDAKTHLSCEKNIRIDQDGEPLFVLGEVIDMENGKANMMSHVKESSEDDANTSLSIREKPGPQLQQLKLKTEFLVQSRVLHF</sequence>
<evidence type="ECO:0000256" key="1">
    <source>
        <dbReference type="SAM" id="Coils"/>
    </source>
</evidence>
<dbReference type="PaxDb" id="4097-A0A1S4B377"/>
<dbReference type="InterPro" id="IPR001584">
    <property type="entry name" value="Integrase_cat-core"/>
</dbReference>
<accession>A0A1S4B377</accession>
<feature type="domain" description="Integrase catalytic" evidence="3">
    <location>
        <begin position="341"/>
        <end position="507"/>
    </location>
</feature>
<gene>
    <name evidence="4" type="primary">LOC107803999</name>
</gene>
<dbReference type="InterPro" id="IPR036397">
    <property type="entry name" value="RNaseH_sf"/>
</dbReference>
<dbReference type="OrthoDB" id="1282228at2759"/>
<dbReference type="SUPFAM" id="SSF53098">
    <property type="entry name" value="Ribonuclease H-like"/>
    <property type="match status" value="1"/>
</dbReference>
<evidence type="ECO:0000313" key="4">
    <source>
        <dbReference type="RefSeq" id="XP_016483291.1"/>
    </source>
</evidence>
<dbReference type="InterPro" id="IPR025724">
    <property type="entry name" value="GAG-pre-integrase_dom"/>
</dbReference>
<dbReference type="PANTHER" id="PTHR42648:SF21">
    <property type="entry name" value="CYSTEINE-RICH RLK (RECEPTOR-LIKE PROTEIN KINASE) 8"/>
    <property type="match status" value="1"/>
</dbReference>
<dbReference type="PROSITE" id="PS50994">
    <property type="entry name" value="INTEGRASE"/>
    <property type="match status" value="1"/>
</dbReference>
<proteinExistence type="predicted"/>
<dbReference type="RefSeq" id="XP_016483291.1">
    <property type="nucleotide sequence ID" value="XM_016627805.1"/>
</dbReference>
<dbReference type="GO" id="GO:0003676">
    <property type="term" value="F:nucleic acid binding"/>
    <property type="evidence" value="ECO:0007669"/>
    <property type="project" value="InterPro"/>
</dbReference>
<dbReference type="InterPro" id="IPR039537">
    <property type="entry name" value="Retrotran_Ty1/copia-like"/>
</dbReference>
<protein>
    <recommendedName>
        <fullName evidence="3">Integrase catalytic domain-containing protein</fullName>
    </recommendedName>
</protein>
<dbReference type="Pfam" id="PF00665">
    <property type="entry name" value="rve"/>
    <property type="match status" value="1"/>
</dbReference>
<feature type="coiled-coil region" evidence="1">
    <location>
        <begin position="4"/>
        <end position="74"/>
    </location>
</feature>
<organism evidence="4">
    <name type="scientific">Nicotiana tabacum</name>
    <name type="common">Common tobacco</name>
    <dbReference type="NCBI Taxonomy" id="4097"/>
    <lineage>
        <taxon>Eukaryota</taxon>
        <taxon>Viridiplantae</taxon>
        <taxon>Streptophyta</taxon>
        <taxon>Embryophyta</taxon>
        <taxon>Tracheophyta</taxon>
        <taxon>Spermatophyta</taxon>
        <taxon>Magnoliopsida</taxon>
        <taxon>eudicotyledons</taxon>
        <taxon>Gunneridae</taxon>
        <taxon>Pentapetalae</taxon>
        <taxon>asterids</taxon>
        <taxon>lamiids</taxon>
        <taxon>Solanales</taxon>
        <taxon>Solanaceae</taxon>
        <taxon>Nicotianoideae</taxon>
        <taxon>Nicotianeae</taxon>
        <taxon>Nicotiana</taxon>
    </lineage>
</organism>
<dbReference type="GO" id="GO:0015074">
    <property type="term" value="P:DNA integration"/>
    <property type="evidence" value="ECO:0007669"/>
    <property type="project" value="InterPro"/>
</dbReference>
<dbReference type="Pfam" id="PF13976">
    <property type="entry name" value="gag_pre-integrs"/>
    <property type="match status" value="1"/>
</dbReference>
<evidence type="ECO:0000259" key="3">
    <source>
        <dbReference type="PROSITE" id="PS50994"/>
    </source>
</evidence>